<organism evidence="1 2">
    <name type="scientific">Rangifer tarandus platyrhynchus</name>
    <name type="common">Svalbard reindeer</name>
    <dbReference type="NCBI Taxonomy" id="3082113"/>
    <lineage>
        <taxon>Eukaryota</taxon>
        <taxon>Metazoa</taxon>
        <taxon>Chordata</taxon>
        <taxon>Craniata</taxon>
        <taxon>Vertebrata</taxon>
        <taxon>Euteleostomi</taxon>
        <taxon>Mammalia</taxon>
        <taxon>Eutheria</taxon>
        <taxon>Laurasiatheria</taxon>
        <taxon>Artiodactyla</taxon>
        <taxon>Ruminantia</taxon>
        <taxon>Pecora</taxon>
        <taxon>Cervidae</taxon>
        <taxon>Odocoileinae</taxon>
        <taxon>Rangifer</taxon>
    </lineage>
</organism>
<protein>
    <submittedName>
        <fullName evidence="1">Uncharacterized protein</fullName>
    </submittedName>
</protein>
<sequence length="61" mass="7360">MINISERKLRERKTILQRTEQKPQSQKVRQNETVEKCLAPEEQQHELSQSEKDNMKWQPTP</sequence>
<accession>A0AC59ZGU1</accession>
<reference evidence="1" key="2">
    <citation type="submission" date="2025-03" db="EMBL/GenBank/DDBJ databases">
        <authorList>
            <consortium name="ELIXIR-Norway"/>
            <consortium name="Elixir Norway"/>
        </authorList>
    </citation>
    <scope>NUCLEOTIDE SEQUENCE</scope>
</reference>
<dbReference type="Proteomes" id="UP001162501">
    <property type="component" value="Chromosome 29"/>
</dbReference>
<evidence type="ECO:0000313" key="2">
    <source>
        <dbReference type="Proteomes" id="UP001162501"/>
    </source>
</evidence>
<evidence type="ECO:0000313" key="1">
    <source>
        <dbReference type="EMBL" id="CAN0415539.1"/>
    </source>
</evidence>
<gene>
    <name evidence="1" type="ORF">MRATA1EN22A_LOCUS18143</name>
</gene>
<feature type="non-terminal residue" evidence="1">
    <location>
        <position position="61"/>
    </location>
</feature>
<feature type="non-terminal residue" evidence="1">
    <location>
        <position position="1"/>
    </location>
</feature>
<reference evidence="1" key="1">
    <citation type="submission" date="2023-05" db="EMBL/GenBank/DDBJ databases">
        <authorList>
            <consortium name="ELIXIR-Norway"/>
        </authorList>
    </citation>
    <scope>NUCLEOTIDE SEQUENCE</scope>
</reference>
<proteinExistence type="predicted"/>
<name>A0AC59ZGU1_RANTA</name>
<dbReference type="EMBL" id="OX596113">
    <property type="protein sequence ID" value="CAN0415539.1"/>
    <property type="molecule type" value="Genomic_DNA"/>
</dbReference>